<dbReference type="GO" id="GO:0030254">
    <property type="term" value="P:protein secretion by the type III secretion system"/>
    <property type="evidence" value="ECO:0007669"/>
    <property type="project" value="InterPro"/>
</dbReference>
<accession>A0A8A4TN82</accession>
<proteinExistence type="predicted"/>
<dbReference type="EMBL" id="CP071793">
    <property type="protein sequence ID" value="QTD50388.1"/>
    <property type="molecule type" value="Genomic_DNA"/>
</dbReference>
<dbReference type="InterPro" id="IPR010261">
    <property type="entry name" value="Tir_chaperone"/>
</dbReference>
<name>A0A8A4TN82_SULCO</name>
<protein>
    <submittedName>
        <fullName evidence="2">Type III secretion system chaperone</fullName>
    </submittedName>
</protein>
<keyword evidence="3" id="KW-1185">Reference proteome</keyword>
<dbReference type="RefSeq" id="WP_237380042.1">
    <property type="nucleotide sequence ID" value="NZ_CP071793.1"/>
</dbReference>
<dbReference type="AlphaFoldDB" id="A0A8A4TN82"/>
<sequence length="161" mass="18005">MDIKKRFNELLGEFGTMVGIPELACDEDGICTIGLDDTFVLHIGVREGGADVAVSSALGSVDPERRAEMFTELLAENLFPDTLDMAFAWDRQHEQVVLTAKAPLAELDGQLFSQFLERFMDVATHWEPRLSDEPEEQPAAPEPRPLETPEQSVMFHPKFMA</sequence>
<dbReference type="Pfam" id="PF05932">
    <property type="entry name" value="CesT"/>
    <property type="match status" value="1"/>
</dbReference>
<dbReference type="KEGG" id="scor:J3U87_32795"/>
<evidence type="ECO:0000313" key="3">
    <source>
        <dbReference type="Proteomes" id="UP000663929"/>
    </source>
</evidence>
<gene>
    <name evidence="2" type="ORF">J3U87_32795</name>
</gene>
<evidence type="ECO:0000256" key="1">
    <source>
        <dbReference type="SAM" id="MobiDB-lite"/>
    </source>
</evidence>
<reference evidence="2" key="1">
    <citation type="submission" date="2021-03" db="EMBL/GenBank/DDBJ databases">
        <title>Acanthopleuribacteraceae sp. M133.</title>
        <authorList>
            <person name="Wang G."/>
        </authorList>
    </citation>
    <scope>NUCLEOTIDE SEQUENCE</scope>
    <source>
        <strain evidence="2">M133</strain>
    </source>
</reference>
<feature type="region of interest" description="Disordered" evidence="1">
    <location>
        <begin position="129"/>
        <end position="161"/>
    </location>
</feature>
<evidence type="ECO:0000313" key="2">
    <source>
        <dbReference type="EMBL" id="QTD50388.1"/>
    </source>
</evidence>
<dbReference type="SUPFAM" id="SSF69635">
    <property type="entry name" value="Type III secretory system chaperone-like"/>
    <property type="match status" value="1"/>
</dbReference>
<dbReference type="Gene3D" id="3.30.1460.10">
    <property type="match status" value="1"/>
</dbReference>
<dbReference type="Proteomes" id="UP000663929">
    <property type="component" value="Chromosome"/>
</dbReference>
<dbReference type="CDD" id="cd16364">
    <property type="entry name" value="T3SC_I-like"/>
    <property type="match status" value="1"/>
</dbReference>
<organism evidence="2 3">
    <name type="scientific">Sulfidibacter corallicola</name>
    <dbReference type="NCBI Taxonomy" id="2818388"/>
    <lineage>
        <taxon>Bacteria</taxon>
        <taxon>Pseudomonadati</taxon>
        <taxon>Acidobacteriota</taxon>
        <taxon>Holophagae</taxon>
        <taxon>Acanthopleuribacterales</taxon>
        <taxon>Acanthopleuribacteraceae</taxon>
        <taxon>Sulfidibacter</taxon>
    </lineage>
</organism>